<reference evidence="4 5" key="1">
    <citation type="submission" date="2020-04" db="EMBL/GenBank/DDBJ databases">
        <title>Perkinsus chesapeaki whole genome sequence.</title>
        <authorList>
            <person name="Bogema D.R."/>
        </authorList>
    </citation>
    <scope>NUCLEOTIDE SEQUENCE [LARGE SCALE GENOMIC DNA]</scope>
    <source>
        <strain evidence="4">ATCC PRA-425</strain>
    </source>
</reference>
<feature type="chain" id="PRO_5029697991" description="Transmembrane protein" evidence="3">
    <location>
        <begin position="19"/>
        <end position="148"/>
    </location>
</feature>
<evidence type="ECO:0000256" key="3">
    <source>
        <dbReference type="SAM" id="SignalP"/>
    </source>
</evidence>
<evidence type="ECO:0000256" key="1">
    <source>
        <dbReference type="SAM" id="MobiDB-lite"/>
    </source>
</evidence>
<evidence type="ECO:0000313" key="5">
    <source>
        <dbReference type="Proteomes" id="UP000591131"/>
    </source>
</evidence>
<gene>
    <name evidence="4" type="ORF">FOL47_005862</name>
</gene>
<keyword evidence="3" id="KW-0732">Signal</keyword>
<organism evidence="4 5">
    <name type="scientific">Perkinsus chesapeaki</name>
    <name type="common">Clam parasite</name>
    <name type="synonym">Perkinsus andrewsi</name>
    <dbReference type="NCBI Taxonomy" id="330153"/>
    <lineage>
        <taxon>Eukaryota</taxon>
        <taxon>Sar</taxon>
        <taxon>Alveolata</taxon>
        <taxon>Perkinsozoa</taxon>
        <taxon>Perkinsea</taxon>
        <taxon>Perkinsida</taxon>
        <taxon>Perkinsidae</taxon>
        <taxon>Perkinsus</taxon>
    </lineage>
</organism>
<proteinExistence type="predicted"/>
<comment type="caution">
    <text evidence="4">The sequence shown here is derived from an EMBL/GenBank/DDBJ whole genome shotgun (WGS) entry which is preliminary data.</text>
</comment>
<keyword evidence="2" id="KW-0472">Membrane</keyword>
<dbReference type="AlphaFoldDB" id="A0A7J6LWN5"/>
<feature type="region of interest" description="Disordered" evidence="1">
    <location>
        <begin position="125"/>
        <end position="148"/>
    </location>
</feature>
<evidence type="ECO:0008006" key="6">
    <source>
        <dbReference type="Google" id="ProtNLM"/>
    </source>
</evidence>
<keyword evidence="2" id="KW-1133">Transmembrane helix</keyword>
<accession>A0A7J6LWN5</accession>
<keyword evidence="2" id="KW-0812">Transmembrane</keyword>
<name>A0A7J6LWN5_PERCH</name>
<evidence type="ECO:0000256" key="2">
    <source>
        <dbReference type="SAM" id="Phobius"/>
    </source>
</evidence>
<sequence>MFLRALLLASSICALAVGVDFSGITLDGPDTTTPFDFEGFLADRVGWESQETTMQAATPAPDVLAITTAQPTTWAEVSAPADAVVGSGESSNGMLAAILIISSVLLVSSMVQCWVVLELRRVARRSEAGPDERPEGNIAYHKDLEVGQ</sequence>
<protein>
    <recommendedName>
        <fullName evidence="6">Transmembrane protein</fullName>
    </recommendedName>
</protein>
<evidence type="ECO:0000313" key="4">
    <source>
        <dbReference type="EMBL" id="KAF4663191.1"/>
    </source>
</evidence>
<feature type="signal peptide" evidence="3">
    <location>
        <begin position="1"/>
        <end position="18"/>
    </location>
</feature>
<feature type="transmembrane region" description="Helical" evidence="2">
    <location>
        <begin position="94"/>
        <end position="117"/>
    </location>
</feature>
<keyword evidence="5" id="KW-1185">Reference proteome</keyword>
<dbReference type="Proteomes" id="UP000591131">
    <property type="component" value="Unassembled WGS sequence"/>
</dbReference>
<dbReference type="EMBL" id="JAAPAO010000324">
    <property type="protein sequence ID" value="KAF4663191.1"/>
    <property type="molecule type" value="Genomic_DNA"/>
</dbReference>